<organism evidence="4 5">
    <name type="scientific">Parathielavia hyrcaniae</name>
    <dbReference type="NCBI Taxonomy" id="113614"/>
    <lineage>
        <taxon>Eukaryota</taxon>
        <taxon>Fungi</taxon>
        <taxon>Dikarya</taxon>
        <taxon>Ascomycota</taxon>
        <taxon>Pezizomycotina</taxon>
        <taxon>Sordariomycetes</taxon>
        <taxon>Sordariomycetidae</taxon>
        <taxon>Sordariales</taxon>
        <taxon>Chaetomiaceae</taxon>
        <taxon>Parathielavia</taxon>
    </lineage>
</organism>
<dbReference type="InterPro" id="IPR007219">
    <property type="entry name" value="XnlR_reg_dom"/>
</dbReference>
<sequence length="591" mass="65526">MLVEHANEKKIDHIDRRLDGVVRLLEELKTQLPSRSPTPVPVPTPAVTASSTTVASACSAGHVGHAGHGTNPESTENVVEGESSLTAHSVFANDLLHKVMSRDSRPEMKERIEALRHMVEVMKKQPAAHEMTYPHAKPVRHVAPEGCELPPVDKTLQIMKLAKSHKQLGLAWIFELFEMDRFPETCLGLYMADDYNMARFITVNVSLHYLFSTYSALLSDKQVEYSRLSDLCGVNIETALASLPLHLPATDDMLTALSLGAFYAVDLAKPSLAWILSSKASELCQSLGYHRIETFRHEAPEPARRKQFLFWIAFVLDKSLSLRLGRSSTIQCNDVTIPKPTSGNPGHTPMVTAFFGLWVVGSKLQGDIYELLYCPGAIDQPLHVRQSNADLLLQRLEELDQLTEVEAHRWDDLSREGCGDDMTDFFVISDHVLRLSMRTLIHRAVPNTPGSPTTFSVACIQAARETLARHQECMAVVERTNVGLFSTYMNCVASQYVESLAGPAGDKQQPSTEVDTCLAALGFPSSSQPVPGPQEAGYLPGNGMGDFTERNVNPMIWMGNGTQLEDWFYNNQQMMTFLEDGFPEDVRWGGS</sequence>
<feature type="domain" description="Xylanolytic transcriptional activator regulatory" evidence="3">
    <location>
        <begin position="273"/>
        <end position="346"/>
    </location>
</feature>
<dbReference type="GO" id="GO:0006351">
    <property type="term" value="P:DNA-templated transcription"/>
    <property type="evidence" value="ECO:0007669"/>
    <property type="project" value="InterPro"/>
</dbReference>
<dbReference type="CDD" id="cd12148">
    <property type="entry name" value="fungal_TF_MHR"/>
    <property type="match status" value="1"/>
</dbReference>
<feature type="region of interest" description="Disordered" evidence="2">
    <location>
        <begin position="523"/>
        <end position="542"/>
    </location>
</feature>
<dbReference type="Proteomes" id="UP001305647">
    <property type="component" value="Unassembled WGS sequence"/>
</dbReference>
<dbReference type="GO" id="GO:0008270">
    <property type="term" value="F:zinc ion binding"/>
    <property type="evidence" value="ECO:0007669"/>
    <property type="project" value="InterPro"/>
</dbReference>
<dbReference type="PANTHER" id="PTHR46910">
    <property type="entry name" value="TRANSCRIPTION FACTOR PDR1"/>
    <property type="match status" value="1"/>
</dbReference>
<evidence type="ECO:0000259" key="3">
    <source>
        <dbReference type="SMART" id="SM00906"/>
    </source>
</evidence>
<accession>A0AAN6PTW8</accession>
<protein>
    <recommendedName>
        <fullName evidence="3">Xylanolytic transcriptional activator regulatory domain-containing protein</fullName>
    </recommendedName>
</protein>
<dbReference type="Pfam" id="PF04082">
    <property type="entry name" value="Fungal_trans"/>
    <property type="match status" value="1"/>
</dbReference>
<dbReference type="EMBL" id="MU863707">
    <property type="protein sequence ID" value="KAK4096574.1"/>
    <property type="molecule type" value="Genomic_DNA"/>
</dbReference>
<dbReference type="InterPro" id="IPR050987">
    <property type="entry name" value="AtrR-like"/>
</dbReference>
<proteinExistence type="predicted"/>
<reference evidence="4" key="1">
    <citation type="journal article" date="2023" name="Mol. Phylogenet. Evol.">
        <title>Genome-scale phylogeny and comparative genomics of the fungal order Sordariales.</title>
        <authorList>
            <person name="Hensen N."/>
            <person name="Bonometti L."/>
            <person name="Westerberg I."/>
            <person name="Brannstrom I.O."/>
            <person name="Guillou S."/>
            <person name="Cros-Aarteil S."/>
            <person name="Calhoun S."/>
            <person name="Haridas S."/>
            <person name="Kuo A."/>
            <person name="Mondo S."/>
            <person name="Pangilinan J."/>
            <person name="Riley R."/>
            <person name="LaButti K."/>
            <person name="Andreopoulos B."/>
            <person name="Lipzen A."/>
            <person name="Chen C."/>
            <person name="Yan M."/>
            <person name="Daum C."/>
            <person name="Ng V."/>
            <person name="Clum A."/>
            <person name="Steindorff A."/>
            <person name="Ohm R.A."/>
            <person name="Martin F."/>
            <person name="Silar P."/>
            <person name="Natvig D.O."/>
            <person name="Lalanne C."/>
            <person name="Gautier V."/>
            <person name="Ament-Velasquez S.L."/>
            <person name="Kruys A."/>
            <person name="Hutchinson M.I."/>
            <person name="Powell A.J."/>
            <person name="Barry K."/>
            <person name="Miller A.N."/>
            <person name="Grigoriev I.V."/>
            <person name="Debuchy R."/>
            <person name="Gladieux P."/>
            <person name="Hiltunen Thoren M."/>
            <person name="Johannesson H."/>
        </authorList>
    </citation>
    <scope>NUCLEOTIDE SEQUENCE</scope>
    <source>
        <strain evidence="4">CBS 757.83</strain>
    </source>
</reference>
<name>A0AAN6PTW8_9PEZI</name>
<evidence type="ECO:0000256" key="2">
    <source>
        <dbReference type="SAM" id="MobiDB-lite"/>
    </source>
</evidence>
<dbReference type="PANTHER" id="PTHR46910:SF5">
    <property type="entry name" value="ZN(II)2CYS6 TRANSCRIPTION FACTOR (EUROFUNG)"/>
    <property type="match status" value="1"/>
</dbReference>
<gene>
    <name evidence="4" type="ORF">N658DRAFT_519135</name>
</gene>
<dbReference type="GO" id="GO:0003677">
    <property type="term" value="F:DNA binding"/>
    <property type="evidence" value="ECO:0007669"/>
    <property type="project" value="InterPro"/>
</dbReference>
<reference evidence="4" key="2">
    <citation type="submission" date="2023-05" db="EMBL/GenBank/DDBJ databases">
        <authorList>
            <consortium name="Lawrence Berkeley National Laboratory"/>
            <person name="Steindorff A."/>
            <person name="Hensen N."/>
            <person name="Bonometti L."/>
            <person name="Westerberg I."/>
            <person name="Brannstrom I.O."/>
            <person name="Guillou S."/>
            <person name="Cros-Aarteil S."/>
            <person name="Calhoun S."/>
            <person name="Haridas S."/>
            <person name="Kuo A."/>
            <person name="Mondo S."/>
            <person name="Pangilinan J."/>
            <person name="Riley R."/>
            <person name="Labutti K."/>
            <person name="Andreopoulos B."/>
            <person name="Lipzen A."/>
            <person name="Chen C."/>
            <person name="Yanf M."/>
            <person name="Daum C."/>
            <person name="Ng V."/>
            <person name="Clum A."/>
            <person name="Ohm R."/>
            <person name="Martin F."/>
            <person name="Silar P."/>
            <person name="Natvig D."/>
            <person name="Lalanne C."/>
            <person name="Gautier V."/>
            <person name="Ament-Velasquez S.L."/>
            <person name="Kruys A."/>
            <person name="Hutchinson M.I."/>
            <person name="Powell A.J."/>
            <person name="Barry K."/>
            <person name="Miller A.N."/>
            <person name="Grigoriev I.V."/>
            <person name="Debuchy R."/>
            <person name="Gladieux P."/>
            <person name="Thoren M.H."/>
            <person name="Johannesson H."/>
        </authorList>
    </citation>
    <scope>NUCLEOTIDE SEQUENCE</scope>
    <source>
        <strain evidence="4">CBS 757.83</strain>
    </source>
</reference>
<evidence type="ECO:0000256" key="1">
    <source>
        <dbReference type="ARBA" id="ARBA00023242"/>
    </source>
</evidence>
<keyword evidence="1" id="KW-0539">Nucleus</keyword>
<dbReference type="SMART" id="SM00906">
    <property type="entry name" value="Fungal_trans"/>
    <property type="match status" value="1"/>
</dbReference>
<comment type="caution">
    <text evidence="4">The sequence shown here is derived from an EMBL/GenBank/DDBJ whole genome shotgun (WGS) entry which is preliminary data.</text>
</comment>
<dbReference type="GO" id="GO:0003700">
    <property type="term" value="F:DNA-binding transcription factor activity"/>
    <property type="evidence" value="ECO:0007669"/>
    <property type="project" value="InterPro"/>
</dbReference>
<dbReference type="AlphaFoldDB" id="A0AAN6PTW8"/>
<evidence type="ECO:0000313" key="5">
    <source>
        <dbReference type="Proteomes" id="UP001305647"/>
    </source>
</evidence>
<evidence type="ECO:0000313" key="4">
    <source>
        <dbReference type="EMBL" id="KAK4096574.1"/>
    </source>
</evidence>
<keyword evidence="5" id="KW-1185">Reference proteome</keyword>